<evidence type="ECO:0000256" key="6">
    <source>
        <dbReference type="ARBA" id="ARBA00048718"/>
    </source>
</evidence>
<dbReference type="AlphaFoldDB" id="A0A7C9ALN2"/>
<comment type="catalytic activity">
    <reaction evidence="6">
        <text>a uridine in tRNA + S-adenosyl-L-methionine = a 3-[(3S)-3-amino-3-carboxypropyl]uridine in tRNA + S-methyl-5'-thioadenosine + H(+)</text>
        <dbReference type="Rhea" id="RHEA:62432"/>
        <dbReference type="Rhea" id="RHEA-COMP:13339"/>
        <dbReference type="Rhea" id="RHEA-COMP:16092"/>
        <dbReference type="ChEBI" id="CHEBI:15378"/>
        <dbReference type="ChEBI" id="CHEBI:17509"/>
        <dbReference type="ChEBI" id="CHEBI:59789"/>
        <dbReference type="ChEBI" id="CHEBI:65315"/>
        <dbReference type="ChEBI" id="CHEBI:82930"/>
        <dbReference type="EC" id="2.5.1.25"/>
    </reaction>
</comment>
<proteinExistence type="inferred from homology"/>
<comment type="similarity">
    <text evidence="5">Belongs to the TDD superfamily. DTWD2 family.</text>
</comment>
<evidence type="ECO:0000256" key="4">
    <source>
        <dbReference type="ARBA" id="ARBA00022694"/>
    </source>
</evidence>
<protein>
    <recommendedName>
        <fullName evidence="1">tRNA-uridine aminocarboxypropyltransferase</fullName>
        <ecNumber evidence="1">2.5.1.25</ecNumber>
    </recommendedName>
</protein>
<evidence type="ECO:0000256" key="2">
    <source>
        <dbReference type="ARBA" id="ARBA00022679"/>
    </source>
</evidence>
<reference evidence="8" key="1">
    <citation type="journal article" date="2013" name="J. Plant Res.">
        <title>Effect of fungi and light on seed germination of three Opuntia species from semiarid lands of central Mexico.</title>
        <authorList>
            <person name="Delgado-Sanchez P."/>
            <person name="Jimenez-Bremont J.F."/>
            <person name="Guerrero-Gonzalez Mde L."/>
            <person name="Flores J."/>
        </authorList>
    </citation>
    <scope>NUCLEOTIDE SEQUENCE</scope>
    <source>
        <tissue evidence="8">Cladode</tissue>
    </source>
</reference>
<feature type="domain" description="DTW" evidence="7">
    <location>
        <begin position="25"/>
        <end position="117"/>
    </location>
</feature>
<dbReference type="PANTHER" id="PTHR21392">
    <property type="entry name" value="TRNA-URIDINE AMINOCARBOXYPROPYLTRANSFERASE 2"/>
    <property type="match status" value="1"/>
</dbReference>
<keyword evidence="4" id="KW-0819">tRNA processing</keyword>
<evidence type="ECO:0000256" key="5">
    <source>
        <dbReference type="ARBA" id="ARBA00034489"/>
    </source>
</evidence>
<dbReference type="EMBL" id="GISG01243254">
    <property type="protein sequence ID" value="MBA4669393.1"/>
    <property type="molecule type" value="Transcribed_RNA"/>
</dbReference>
<dbReference type="InterPro" id="IPR005636">
    <property type="entry name" value="DTW"/>
</dbReference>
<dbReference type="GO" id="GO:0008033">
    <property type="term" value="P:tRNA processing"/>
    <property type="evidence" value="ECO:0007669"/>
    <property type="project" value="UniProtKB-KW"/>
</dbReference>
<accession>A0A7C9ALN2</accession>
<evidence type="ECO:0000313" key="8">
    <source>
        <dbReference type="EMBL" id="MBA4669393.1"/>
    </source>
</evidence>
<dbReference type="Pfam" id="PF03942">
    <property type="entry name" value="DTW"/>
    <property type="match status" value="1"/>
</dbReference>
<sequence>MEEERQLLPLEPASATIEGRDGRRRICTGGCERPENVCLCDKLPAQPISTVSQIVILQHPHEQRHKLATVPVLGKCLKNCEIVVGRKLRVGSSSLLDSLFNQAQPGQPHRAIFLFPGG</sequence>
<keyword evidence="3" id="KW-0949">S-adenosyl-L-methionine</keyword>
<reference evidence="8" key="2">
    <citation type="submission" date="2020-07" db="EMBL/GenBank/DDBJ databases">
        <authorList>
            <person name="Vera ALvarez R."/>
            <person name="Arias-Moreno D.M."/>
            <person name="Jimenez-Jacinto V."/>
            <person name="Jimenez-Bremont J.F."/>
            <person name="Swaminathan K."/>
            <person name="Moose S.P."/>
            <person name="Guerrero-Gonzalez M.L."/>
            <person name="Marino-Ramirez L."/>
            <person name="Landsman D."/>
            <person name="Rodriguez-Kessler M."/>
            <person name="Delgado-Sanchez P."/>
        </authorList>
    </citation>
    <scope>NUCLEOTIDE SEQUENCE</scope>
    <source>
        <tissue evidence="8">Cladode</tissue>
    </source>
</reference>
<evidence type="ECO:0000259" key="7">
    <source>
        <dbReference type="Pfam" id="PF03942"/>
    </source>
</evidence>
<dbReference type="EC" id="2.5.1.25" evidence="1"/>
<organism evidence="8">
    <name type="scientific">Opuntia streptacantha</name>
    <name type="common">Prickly pear cactus</name>
    <name type="synonym">Opuntia cardona</name>
    <dbReference type="NCBI Taxonomy" id="393608"/>
    <lineage>
        <taxon>Eukaryota</taxon>
        <taxon>Viridiplantae</taxon>
        <taxon>Streptophyta</taxon>
        <taxon>Embryophyta</taxon>
        <taxon>Tracheophyta</taxon>
        <taxon>Spermatophyta</taxon>
        <taxon>Magnoliopsida</taxon>
        <taxon>eudicotyledons</taxon>
        <taxon>Gunneridae</taxon>
        <taxon>Pentapetalae</taxon>
        <taxon>Caryophyllales</taxon>
        <taxon>Cactineae</taxon>
        <taxon>Cactaceae</taxon>
        <taxon>Opuntioideae</taxon>
        <taxon>Opuntia</taxon>
    </lineage>
</organism>
<evidence type="ECO:0000256" key="1">
    <source>
        <dbReference type="ARBA" id="ARBA00012386"/>
    </source>
</evidence>
<keyword evidence="2" id="KW-0808">Transferase</keyword>
<evidence type="ECO:0000256" key="3">
    <source>
        <dbReference type="ARBA" id="ARBA00022691"/>
    </source>
</evidence>
<dbReference type="InterPro" id="IPR039262">
    <property type="entry name" value="DTWD2/TAPT"/>
</dbReference>
<dbReference type="GO" id="GO:0016432">
    <property type="term" value="F:tRNA-uridine aminocarboxypropyltransferase activity"/>
    <property type="evidence" value="ECO:0007669"/>
    <property type="project" value="UniProtKB-EC"/>
</dbReference>
<name>A0A7C9ALN2_OPUST</name>
<dbReference type="PANTHER" id="PTHR21392:SF0">
    <property type="entry name" value="TRNA-URIDINE AMINOCARBOXYPROPYLTRANSFERASE 2"/>
    <property type="match status" value="1"/>
</dbReference>